<dbReference type="Proteomes" id="UP000325313">
    <property type="component" value="Unassembled WGS sequence"/>
</dbReference>
<evidence type="ECO:0000313" key="2">
    <source>
        <dbReference type="Proteomes" id="UP000325313"/>
    </source>
</evidence>
<accession>A0A5B0Q9D3</accession>
<comment type="caution">
    <text evidence="1">The sequence shown here is derived from an EMBL/GenBank/DDBJ whole genome shotgun (WGS) entry which is preliminary data.</text>
</comment>
<dbReference type="AlphaFoldDB" id="A0A5B0Q9D3"/>
<evidence type="ECO:0000313" key="1">
    <source>
        <dbReference type="EMBL" id="KAA1109682.1"/>
    </source>
</evidence>
<proteinExistence type="predicted"/>
<name>A0A5B0Q9D3_PUCGR</name>
<reference evidence="1 2" key="1">
    <citation type="submission" date="2019-05" db="EMBL/GenBank/DDBJ databases">
        <title>Emergence of the Ug99 lineage of the wheat stem rust pathogen through somatic hybridization.</title>
        <authorList>
            <person name="Li F."/>
            <person name="Upadhyaya N.M."/>
            <person name="Sperschneider J."/>
            <person name="Matny O."/>
            <person name="Nguyen-Phuc H."/>
            <person name="Mago R."/>
            <person name="Raley C."/>
            <person name="Miller M.E."/>
            <person name="Silverstein K.A.T."/>
            <person name="Henningsen E."/>
            <person name="Hirsch C.D."/>
            <person name="Visser B."/>
            <person name="Pretorius Z.A."/>
            <person name="Steffenson B.J."/>
            <person name="Schwessinger B."/>
            <person name="Dodds P.N."/>
            <person name="Figueroa M."/>
        </authorList>
    </citation>
    <scope>NUCLEOTIDE SEQUENCE [LARGE SCALE GENOMIC DNA]</scope>
    <source>
        <strain evidence="1 2">Ug99</strain>
    </source>
</reference>
<protein>
    <submittedName>
        <fullName evidence="1">Uncharacterized protein</fullName>
    </submittedName>
</protein>
<sequence length="108" mass="12577">MWSHEAILNQEEQRFLVQNVLERRYGKAGRQWWKLPSKILSRPTPQRSISLSEYLLTSRQQQLRIYNLQDYKKIAQAAPGPGCLETGTVALLKLKTDKPNESNKRRPS</sequence>
<organism evidence="1 2">
    <name type="scientific">Puccinia graminis f. sp. tritici</name>
    <dbReference type="NCBI Taxonomy" id="56615"/>
    <lineage>
        <taxon>Eukaryota</taxon>
        <taxon>Fungi</taxon>
        <taxon>Dikarya</taxon>
        <taxon>Basidiomycota</taxon>
        <taxon>Pucciniomycotina</taxon>
        <taxon>Pucciniomycetes</taxon>
        <taxon>Pucciniales</taxon>
        <taxon>Pucciniaceae</taxon>
        <taxon>Puccinia</taxon>
    </lineage>
</organism>
<dbReference type="EMBL" id="VDEP01000304">
    <property type="protein sequence ID" value="KAA1109682.1"/>
    <property type="molecule type" value="Genomic_DNA"/>
</dbReference>
<gene>
    <name evidence="1" type="ORF">PGTUg99_031165</name>
</gene>